<name>A0ACD0P0L2_9BASI</name>
<keyword evidence="2" id="KW-1185">Reference proteome</keyword>
<evidence type="ECO:0000313" key="2">
    <source>
        <dbReference type="Proteomes" id="UP000245626"/>
    </source>
</evidence>
<reference evidence="1 2" key="1">
    <citation type="journal article" date="2018" name="Mol. Biol. Evol.">
        <title>Broad Genomic Sampling Reveals a Smut Pathogenic Ancestry of the Fungal Clade Ustilaginomycotina.</title>
        <authorList>
            <person name="Kijpornyongpan T."/>
            <person name="Mondo S.J."/>
            <person name="Barry K."/>
            <person name="Sandor L."/>
            <person name="Lee J."/>
            <person name="Lipzen A."/>
            <person name="Pangilinan J."/>
            <person name="LaButti K."/>
            <person name="Hainaut M."/>
            <person name="Henrissat B."/>
            <person name="Grigoriev I.V."/>
            <person name="Spatafora J.W."/>
            <person name="Aime M.C."/>
        </authorList>
    </citation>
    <scope>NUCLEOTIDE SEQUENCE [LARGE SCALE GENOMIC DNA]</scope>
    <source>
        <strain evidence="1 2">SA 807</strain>
    </source>
</reference>
<dbReference type="Proteomes" id="UP000245626">
    <property type="component" value="Unassembled WGS sequence"/>
</dbReference>
<accession>A0ACD0P0L2</accession>
<organism evidence="1 2">
    <name type="scientific">Violaceomyces palustris</name>
    <dbReference type="NCBI Taxonomy" id="1673888"/>
    <lineage>
        <taxon>Eukaryota</taxon>
        <taxon>Fungi</taxon>
        <taxon>Dikarya</taxon>
        <taxon>Basidiomycota</taxon>
        <taxon>Ustilaginomycotina</taxon>
        <taxon>Ustilaginomycetes</taxon>
        <taxon>Violaceomycetales</taxon>
        <taxon>Violaceomycetaceae</taxon>
        <taxon>Violaceomyces</taxon>
    </lineage>
</organism>
<protein>
    <submittedName>
        <fullName evidence="1">Uncharacterized protein</fullName>
    </submittedName>
</protein>
<dbReference type="EMBL" id="KZ819828">
    <property type="protein sequence ID" value="PWN51635.1"/>
    <property type="molecule type" value="Genomic_DNA"/>
</dbReference>
<proteinExistence type="predicted"/>
<gene>
    <name evidence="1" type="ORF">IE53DRAFT_361419</name>
</gene>
<evidence type="ECO:0000313" key="1">
    <source>
        <dbReference type="EMBL" id="PWN51635.1"/>
    </source>
</evidence>
<sequence length="229" mass="25052">MFRPLIAKAAPFVGASALFVSGSSAIHAEEEKKSQERLSIYPNEDPKLKVVEVHTELERQIGSLRRSLSDVSKDARESVKGGVDKWISIEKGIENEVKSVIPSDEPLTPGILYVGVATLAGSVFTRFRSFPIRLVAPPLMMVGSLQYFLPKTSSNLAQYYDRFEQAKFPQLHASRVSAVERIRHSLASSIQTAQQAKSDAERGLKKSLSEVENVTGLKVGQVVGEGKAV</sequence>